<sequence>MALLNSSLAAWVNYSFNKDKHRFDNVLIFIDRFRGLLTFEVVYSYAPRVD</sequence>
<dbReference type="AlphaFoldDB" id="A0A1E1M5B9"/>
<accession>A0A1E1M5B9</accession>
<protein>
    <submittedName>
        <fullName evidence="1">Uncharacterized protein</fullName>
    </submittedName>
</protein>
<proteinExistence type="predicted"/>
<organism evidence="1 2">
    <name type="scientific">Rhynchosporium secalis</name>
    <name type="common">Barley scald fungus</name>
    <dbReference type="NCBI Taxonomy" id="38038"/>
    <lineage>
        <taxon>Eukaryota</taxon>
        <taxon>Fungi</taxon>
        <taxon>Dikarya</taxon>
        <taxon>Ascomycota</taxon>
        <taxon>Pezizomycotina</taxon>
        <taxon>Leotiomycetes</taxon>
        <taxon>Helotiales</taxon>
        <taxon>Ploettnerulaceae</taxon>
        <taxon>Rhynchosporium</taxon>
    </lineage>
</organism>
<gene>
    <name evidence="1" type="ORF">RSE6_04452</name>
</gene>
<reference evidence="2" key="1">
    <citation type="submission" date="2016-03" db="EMBL/GenBank/DDBJ databases">
        <authorList>
            <person name="Guldener U."/>
        </authorList>
    </citation>
    <scope>NUCLEOTIDE SEQUENCE [LARGE SCALE GENOMIC DNA]</scope>
</reference>
<dbReference type="EMBL" id="FJVC01000166">
    <property type="protein sequence ID" value="CZT44302.1"/>
    <property type="molecule type" value="Genomic_DNA"/>
</dbReference>
<keyword evidence="2" id="KW-1185">Reference proteome</keyword>
<evidence type="ECO:0000313" key="2">
    <source>
        <dbReference type="Proteomes" id="UP000177625"/>
    </source>
</evidence>
<dbReference type="Proteomes" id="UP000177625">
    <property type="component" value="Unassembled WGS sequence"/>
</dbReference>
<evidence type="ECO:0000313" key="1">
    <source>
        <dbReference type="EMBL" id="CZT44302.1"/>
    </source>
</evidence>
<name>A0A1E1M5B9_RHYSE</name>